<evidence type="ECO:0000259" key="8">
    <source>
        <dbReference type="Pfam" id="PF10337"/>
    </source>
</evidence>
<dbReference type="Proteomes" id="UP000054107">
    <property type="component" value="Unassembled WGS sequence"/>
</dbReference>
<evidence type="ECO:0008006" key="12">
    <source>
        <dbReference type="Google" id="ProtNLM"/>
    </source>
</evidence>
<feature type="domain" description="Putative ER transporter 6TM N-terminal" evidence="8">
    <location>
        <begin position="146"/>
        <end position="366"/>
    </location>
</feature>
<protein>
    <recommendedName>
        <fullName evidence="12">ER transporter 6TM N-terminal domain-containing protein</fullName>
    </recommendedName>
</protein>
<organism evidence="10 11">
    <name type="scientific">Parasitella parasitica</name>
    <dbReference type="NCBI Taxonomy" id="35722"/>
    <lineage>
        <taxon>Eukaryota</taxon>
        <taxon>Fungi</taxon>
        <taxon>Fungi incertae sedis</taxon>
        <taxon>Mucoromycota</taxon>
        <taxon>Mucoromycotina</taxon>
        <taxon>Mucoromycetes</taxon>
        <taxon>Mucorales</taxon>
        <taxon>Mucorineae</taxon>
        <taxon>Mucoraceae</taxon>
        <taxon>Parasitella</taxon>
    </lineage>
</organism>
<evidence type="ECO:0000313" key="11">
    <source>
        <dbReference type="Proteomes" id="UP000054107"/>
    </source>
</evidence>
<evidence type="ECO:0000259" key="7">
    <source>
        <dbReference type="Pfam" id="PF10334"/>
    </source>
</evidence>
<feature type="compositionally biased region" description="Basic residues" evidence="5">
    <location>
        <begin position="1"/>
        <end position="17"/>
    </location>
</feature>
<feature type="transmembrane region" description="Helical" evidence="6">
    <location>
        <begin position="863"/>
        <end position="880"/>
    </location>
</feature>
<feature type="transmembrane region" description="Helical" evidence="6">
    <location>
        <begin position="110"/>
        <end position="131"/>
    </location>
</feature>
<keyword evidence="2 6" id="KW-0812">Transmembrane</keyword>
<feature type="compositionally biased region" description="Acidic residues" evidence="5">
    <location>
        <begin position="372"/>
        <end position="383"/>
    </location>
</feature>
<dbReference type="GO" id="GO:0016020">
    <property type="term" value="C:membrane"/>
    <property type="evidence" value="ECO:0007669"/>
    <property type="project" value="UniProtKB-SubCell"/>
</dbReference>
<evidence type="ECO:0000256" key="2">
    <source>
        <dbReference type="ARBA" id="ARBA00022692"/>
    </source>
</evidence>
<feature type="transmembrane region" description="Helical" evidence="6">
    <location>
        <begin position="174"/>
        <end position="192"/>
    </location>
</feature>
<dbReference type="OrthoDB" id="417037at2759"/>
<feature type="compositionally biased region" description="Basic and acidic residues" evidence="5">
    <location>
        <begin position="693"/>
        <end position="709"/>
    </location>
</feature>
<feature type="domain" description="DUF2421" evidence="7">
    <location>
        <begin position="916"/>
        <end position="1128"/>
    </location>
</feature>
<feature type="transmembrane region" description="Helical" evidence="6">
    <location>
        <begin position="900"/>
        <end position="918"/>
    </location>
</feature>
<feature type="compositionally biased region" description="Polar residues" evidence="5">
    <location>
        <begin position="421"/>
        <end position="446"/>
    </location>
</feature>
<dbReference type="Pfam" id="PF10334">
    <property type="entry name" value="BRE4"/>
    <property type="match status" value="1"/>
</dbReference>
<evidence type="ECO:0000256" key="3">
    <source>
        <dbReference type="ARBA" id="ARBA00022989"/>
    </source>
</evidence>
<evidence type="ECO:0000259" key="9">
    <source>
        <dbReference type="Pfam" id="PF13515"/>
    </source>
</evidence>
<feature type="transmembrane region" description="Helical" evidence="6">
    <location>
        <begin position="761"/>
        <end position="778"/>
    </location>
</feature>
<feature type="transmembrane region" description="Helical" evidence="6">
    <location>
        <begin position="204"/>
        <end position="223"/>
    </location>
</feature>
<name>A0A0B7N5P7_9FUNG</name>
<dbReference type="Pfam" id="PF13515">
    <property type="entry name" value="FUSC_2"/>
    <property type="match status" value="1"/>
</dbReference>
<evidence type="ECO:0000256" key="1">
    <source>
        <dbReference type="ARBA" id="ARBA00004141"/>
    </source>
</evidence>
<dbReference type="AlphaFoldDB" id="A0A0B7N5P7"/>
<dbReference type="InterPro" id="IPR049453">
    <property type="entry name" value="Memb_transporter_dom"/>
</dbReference>
<evidence type="ECO:0000256" key="6">
    <source>
        <dbReference type="SAM" id="Phobius"/>
    </source>
</evidence>
<feature type="transmembrane region" description="Helical" evidence="6">
    <location>
        <begin position="143"/>
        <end position="162"/>
    </location>
</feature>
<feature type="domain" description="Integral membrane bound transporter" evidence="9">
    <location>
        <begin position="782"/>
        <end position="912"/>
    </location>
</feature>
<reference evidence="10 11" key="1">
    <citation type="submission" date="2014-09" db="EMBL/GenBank/DDBJ databases">
        <authorList>
            <person name="Ellenberger Sabrina"/>
        </authorList>
    </citation>
    <scope>NUCLEOTIDE SEQUENCE [LARGE SCALE GENOMIC DNA]</scope>
    <source>
        <strain evidence="10 11">CBS 412.66</strain>
    </source>
</reference>
<proteinExistence type="predicted"/>
<dbReference type="PANTHER" id="PTHR37994:SF4">
    <property type="entry name" value="ER TRANSPORTER 6TM N-TERMINAL DOMAIN-CONTAINING PROTEIN-RELATED"/>
    <property type="match status" value="1"/>
</dbReference>
<evidence type="ECO:0000313" key="10">
    <source>
        <dbReference type="EMBL" id="CEP10763.1"/>
    </source>
</evidence>
<dbReference type="InterPro" id="IPR018823">
    <property type="entry name" value="ArAE_2_N"/>
</dbReference>
<dbReference type="EMBL" id="LN725192">
    <property type="protein sequence ID" value="CEP10763.1"/>
    <property type="molecule type" value="Genomic_DNA"/>
</dbReference>
<feature type="region of interest" description="Disordered" evidence="5">
    <location>
        <begin position="690"/>
        <end position="712"/>
    </location>
</feature>
<evidence type="ECO:0000256" key="5">
    <source>
        <dbReference type="SAM" id="MobiDB-lite"/>
    </source>
</evidence>
<feature type="region of interest" description="Disordered" evidence="5">
    <location>
        <begin position="1"/>
        <end position="28"/>
    </location>
</feature>
<accession>A0A0B7N5P7</accession>
<evidence type="ECO:0000256" key="4">
    <source>
        <dbReference type="ARBA" id="ARBA00023136"/>
    </source>
</evidence>
<keyword evidence="11" id="KW-1185">Reference proteome</keyword>
<comment type="subcellular location">
    <subcellularLocation>
        <location evidence="1">Membrane</location>
        <topology evidence="1">Multi-pass membrane protein</topology>
    </subcellularLocation>
</comment>
<dbReference type="InterPro" id="IPR018820">
    <property type="entry name" value="BRE4-related_DUF2421"/>
</dbReference>
<keyword evidence="4 6" id="KW-0472">Membrane</keyword>
<gene>
    <name evidence="10" type="primary">PARPA_04528.1 scaffold 14269</name>
</gene>
<sequence>MVKVKKSRKKLSRRKDRKSRDKTQRFRLSSTSGRLIPLQTIRQRIIGIWQSLTWPICVKILKANIAVTIALAMLLIDPIRSVSSTGGILASVAVEFVHPAKSYGFLAEDILLGTVMCCISGSWAILGTFLASLVRNPNDPTLAQPKVCAILSCFLVIGCFFLSMFRVKVEQANVGGMLSASIMVISLTSAVMHTEFTAITTLQVLVPTIVGFMLIFTVFLVVFPENSTRVFVQDLIKVFESFDGIVQHQITAFIRVSRGGSSISSAAPAANDNQAESLATIHQTVDALITNLIQKKRMVRREPSFNAIAPTDVSEMTSLIKKLRVPLQGLGLSRAMEENMRQAEKSVFEAAVPLETPSNQHHHQHHHHHEGEEENPLATDEEAQNLPPPFARPRSYYGGTDDEEEDSSNENSAATTDDDASTYSASQSPSTANTSMTSLVSDNTATPRRRKIRWNDHMKVMSYWRQDYDDVLDIVKPTYLELADACSLAVRESVKRLRRMQNLDPRFQDRPFFYKWYYGWKVGAKQAAEEALANDYNRLHDPSVPLFEAIASFHKHRLVGLERLYTKSGVPRRILFLLLTFQFNLHSYAESIYTLTSLIYELDQIRTERRFWMPHIPLKKWFFEGHVSEDAIDSPNAMADTINPTSLQRSMSRRATLIAAASIPACAPDLEAQQQQTGLYKLDTLHRGQAHSPSEHHEQHPYDFSEKKKSSQNINPWRQNTLDPLDYHDPDVAYPTTSTQRFFYSVYLFCVKYLYTADAAFSFRAAIVVAFLSLPGFLEDSARWYNEVRGQWAVVVALIWMGPSVGSNFFGTMTRTLGTFIGAIEAMIIWEISRGSVPGLIILTFICNLPWWMIYINGKFWKATGLFSMITISLVVGYTYSYTPNGHPVSVFVITWERTVDVLVGVFAALIISVVPFPRTGRVLLRHRISQTLSELGALYSSFLALLLKNKVEDINILEANKKMFRSVAGSIRRQIKGERVLLEQSRFEPALRGIFPEDKYLHILQILDNILSLMLEMEFAFEKIPYKWRMMIVRDTWKERKTMIASFLTTLHVGANALTSKTPLPPYVVRPTKARRELTNKARKSLALRYQHLGDREYTYFSTYLMNSEQLAVELELLIATIRDLVGPDSVSVWLNYKH</sequence>
<feature type="transmembrane region" description="Helical" evidence="6">
    <location>
        <begin position="839"/>
        <end position="856"/>
    </location>
</feature>
<feature type="region of interest" description="Disordered" evidence="5">
    <location>
        <begin position="357"/>
        <end position="446"/>
    </location>
</feature>
<dbReference type="STRING" id="35722.A0A0B7N5P7"/>
<dbReference type="Pfam" id="PF10337">
    <property type="entry name" value="ArAE_2_N"/>
    <property type="match status" value="1"/>
</dbReference>
<dbReference type="PANTHER" id="PTHR37994">
    <property type="entry name" value="ARAE_2_N DOMAIN-CONTAINING PROTEIN-RELATED"/>
    <property type="match status" value="1"/>
</dbReference>
<keyword evidence="3 6" id="KW-1133">Transmembrane helix</keyword>
<feature type="transmembrane region" description="Helical" evidence="6">
    <location>
        <begin position="790"/>
        <end position="810"/>
    </location>
</feature>